<accession>A0A4V3EMH1</accession>
<gene>
    <name evidence="2" type="ORF">CLV29_3061</name>
</gene>
<sequence>MTSSPSRIAQATAAAALAIACSVGFAACTQDPARLPPTIGGGVNAEVGEQDPVKVLNLMLITRDGTTGFLEGALSTTGEDTLVSVSGELVDADNNPTGTPLVFEGGPTPVVTKQLSKLSVGNPYLVSGEIPVGLTVRTTLVFTHAGEVTLDVPIVDGNNVDYATVTPQPTNL</sequence>
<comment type="caution">
    <text evidence="2">The sequence shown here is derived from an EMBL/GenBank/DDBJ whole genome shotgun (WGS) entry which is preliminary data.</text>
</comment>
<evidence type="ECO:0000313" key="2">
    <source>
        <dbReference type="EMBL" id="TDT30038.1"/>
    </source>
</evidence>
<dbReference type="Proteomes" id="UP000295371">
    <property type="component" value="Unassembled WGS sequence"/>
</dbReference>
<name>A0A4V3EMH1_9ACTN</name>
<keyword evidence="3" id="KW-1185">Reference proteome</keyword>
<organism evidence="2 3">
    <name type="scientific">Naumannella halotolerans</name>
    <dbReference type="NCBI Taxonomy" id="993414"/>
    <lineage>
        <taxon>Bacteria</taxon>
        <taxon>Bacillati</taxon>
        <taxon>Actinomycetota</taxon>
        <taxon>Actinomycetes</taxon>
        <taxon>Propionibacteriales</taxon>
        <taxon>Propionibacteriaceae</taxon>
        <taxon>Naumannella</taxon>
    </lineage>
</organism>
<feature type="chain" id="PRO_5020557018" description="Copper(I)-binding protein" evidence="1">
    <location>
        <begin position="27"/>
        <end position="172"/>
    </location>
</feature>
<feature type="signal peptide" evidence="1">
    <location>
        <begin position="1"/>
        <end position="26"/>
    </location>
</feature>
<dbReference type="RefSeq" id="WP_133755941.1">
    <property type="nucleotide sequence ID" value="NZ_SOAW01000003.1"/>
</dbReference>
<dbReference type="PROSITE" id="PS51257">
    <property type="entry name" value="PROKAR_LIPOPROTEIN"/>
    <property type="match status" value="1"/>
</dbReference>
<evidence type="ECO:0000313" key="3">
    <source>
        <dbReference type="Proteomes" id="UP000295371"/>
    </source>
</evidence>
<dbReference type="AlphaFoldDB" id="A0A4V3EMH1"/>
<protein>
    <recommendedName>
        <fullName evidence="4">Copper(I)-binding protein</fullName>
    </recommendedName>
</protein>
<reference evidence="2 3" key="1">
    <citation type="submission" date="2019-03" db="EMBL/GenBank/DDBJ databases">
        <title>Genomic Encyclopedia of Archaeal and Bacterial Type Strains, Phase II (KMG-II): from individual species to whole genera.</title>
        <authorList>
            <person name="Goeker M."/>
        </authorList>
    </citation>
    <scope>NUCLEOTIDE SEQUENCE [LARGE SCALE GENOMIC DNA]</scope>
    <source>
        <strain evidence="2 3">DSM 24323</strain>
    </source>
</reference>
<evidence type="ECO:0008006" key="4">
    <source>
        <dbReference type="Google" id="ProtNLM"/>
    </source>
</evidence>
<keyword evidence="1" id="KW-0732">Signal</keyword>
<evidence type="ECO:0000256" key="1">
    <source>
        <dbReference type="SAM" id="SignalP"/>
    </source>
</evidence>
<proteinExistence type="predicted"/>
<dbReference type="EMBL" id="SOAW01000003">
    <property type="protein sequence ID" value="TDT30038.1"/>
    <property type="molecule type" value="Genomic_DNA"/>
</dbReference>